<protein>
    <submittedName>
        <fullName evidence="2">Uncharacterized protein</fullName>
    </submittedName>
</protein>
<keyword evidence="3" id="KW-1185">Reference proteome</keyword>
<evidence type="ECO:0000313" key="3">
    <source>
        <dbReference type="Proteomes" id="UP000485058"/>
    </source>
</evidence>
<sequence length="301" mass="32630">MKAMGAQPSSSGPAAHKGASAATVPTPSAPGSISAGELCTLLLTDEEVLDVVLALHDLRAAQLSHLLSWSGSHALKLPPPSEALAKELSQSQWSVPGSRLLSFVSALERDHDNSLEGDPLLRVWDSMHRAMLLAQRSQFVSCLVHLGPLVIFNMYEDHHITHFGQDVLALVQDKVTTSCPDQLACLLASSPVALCAMLGRQEEELGITCQAEAFVEVMRCQAEHRVELSSAAANPAEETTKLWHYLDGQPITKADIPEYMKLAELALVMTPGSVEKERMFSAMAYLKDDTGNRLQECHLNS</sequence>
<dbReference type="AlphaFoldDB" id="A0A699ZRF0"/>
<evidence type="ECO:0000313" key="2">
    <source>
        <dbReference type="EMBL" id="GFH22269.1"/>
    </source>
</evidence>
<dbReference type="EMBL" id="BLLF01002004">
    <property type="protein sequence ID" value="GFH22269.1"/>
    <property type="molecule type" value="Genomic_DNA"/>
</dbReference>
<dbReference type="Proteomes" id="UP000485058">
    <property type="component" value="Unassembled WGS sequence"/>
</dbReference>
<accession>A0A699ZRF0</accession>
<comment type="caution">
    <text evidence="2">The sequence shown here is derived from an EMBL/GenBank/DDBJ whole genome shotgun (WGS) entry which is preliminary data.</text>
</comment>
<organism evidence="2 3">
    <name type="scientific">Haematococcus lacustris</name>
    <name type="common">Green alga</name>
    <name type="synonym">Haematococcus pluvialis</name>
    <dbReference type="NCBI Taxonomy" id="44745"/>
    <lineage>
        <taxon>Eukaryota</taxon>
        <taxon>Viridiplantae</taxon>
        <taxon>Chlorophyta</taxon>
        <taxon>core chlorophytes</taxon>
        <taxon>Chlorophyceae</taxon>
        <taxon>CS clade</taxon>
        <taxon>Chlamydomonadales</taxon>
        <taxon>Haematococcaceae</taxon>
        <taxon>Haematococcus</taxon>
    </lineage>
</organism>
<feature type="region of interest" description="Disordered" evidence="1">
    <location>
        <begin position="1"/>
        <end position="30"/>
    </location>
</feature>
<proteinExistence type="predicted"/>
<reference evidence="2 3" key="1">
    <citation type="submission" date="2020-02" db="EMBL/GenBank/DDBJ databases">
        <title>Draft genome sequence of Haematococcus lacustris strain NIES-144.</title>
        <authorList>
            <person name="Morimoto D."/>
            <person name="Nakagawa S."/>
            <person name="Yoshida T."/>
            <person name="Sawayama S."/>
        </authorList>
    </citation>
    <scope>NUCLEOTIDE SEQUENCE [LARGE SCALE GENOMIC DNA]</scope>
    <source>
        <strain evidence="2 3">NIES-144</strain>
    </source>
</reference>
<feature type="compositionally biased region" description="Low complexity" evidence="1">
    <location>
        <begin position="18"/>
        <end position="30"/>
    </location>
</feature>
<name>A0A699ZRF0_HAELA</name>
<evidence type="ECO:0000256" key="1">
    <source>
        <dbReference type="SAM" id="MobiDB-lite"/>
    </source>
</evidence>
<gene>
    <name evidence="2" type="ORF">HaLaN_19711</name>
</gene>